<evidence type="ECO:0000313" key="2">
    <source>
        <dbReference type="EMBL" id="CCQ36667.1"/>
    </source>
</evidence>
<organism evidence="2 3">
    <name type="scientific">Natronomonas moolapensis (strain DSM 18674 / CECT 7526 / JCM 14361 / 8.8.11)</name>
    <dbReference type="NCBI Taxonomy" id="268739"/>
    <lineage>
        <taxon>Archaea</taxon>
        <taxon>Methanobacteriati</taxon>
        <taxon>Methanobacteriota</taxon>
        <taxon>Stenosarchaea group</taxon>
        <taxon>Halobacteria</taxon>
        <taxon>Halobacteriales</taxon>
        <taxon>Natronomonadaceae</taxon>
        <taxon>Natronomonas</taxon>
    </lineage>
</organism>
<proteinExistence type="predicted"/>
<dbReference type="STRING" id="268739.Nmlp_2502"/>
<protein>
    <submittedName>
        <fullName evidence="2">ParA domain protein</fullName>
    </submittedName>
</protein>
<dbReference type="HOGENOM" id="CLU_1003316_0_0_2"/>
<dbReference type="SUPFAM" id="SSF52540">
    <property type="entry name" value="P-loop containing nucleoside triphosphate hydrolases"/>
    <property type="match status" value="1"/>
</dbReference>
<dbReference type="InterPro" id="IPR027417">
    <property type="entry name" value="P-loop_NTPase"/>
</dbReference>
<evidence type="ECO:0000313" key="3">
    <source>
        <dbReference type="Proteomes" id="UP000011867"/>
    </source>
</evidence>
<dbReference type="InterPro" id="IPR025669">
    <property type="entry name" value="AAA_dom"/>
</dbReference>
<dbReference type="AlphaFoldDB" id="M1XR41"/>
<dbReference type="KEGG" id="nmo:Nmlp_2502"/>
<dbReference type="Proteomes" id="UP000011867">
    <property type="component" value="Chromosome"/>
</dbReference>
<feature type="domain" description="AAA" evidence="1">
    <location>
        <begin position="8"/>
        <end position="186"/>
    </location>
</feature>
<gene>
    <name evidence="2" type="primary">parA3</name>
    <name evidence="2" type="ordered locus">Nmlp_2502</name>
</gene>
<sequence length="277" mass="30552">MLTYTTYSEAGGVGKTTLASNLADAHAQHGRDVLAIDLDPQQGSLTYPLDLDAPRDDSNADNIARHLIDRPNGPFVDLIQESPFGFDVVPSHNMLENLNNLLTRAEGFAADLEEEFEPNDRLRQVLSEAGIPDKYDTIVVDPPATAGPHLYNAVAATRSLVIPVEPTGKGMQSIEGLEDVVMNLEEQLGFDVGVLAVVPNGVGQTSDRERYLERISDHGYDAPVAIRDRSSLFEGCWAQRCTAFHYIENHRSQRRDYEVETLEKMRDLAGHVEGVKP</sequence>
<dbReference type="InterPro" id="IPR050678">
    <property type="entry name" value="DNA_Partitioning_ATPase"/>
</dbReference>
<dbReference type="OrthoDB" id="298117at2157"/>
<dbReference type="eggNOG" id="arCOG00586">
    <property type="taxonomic scope" value="Archaea"/>
</dbReference>
<evidence type="ECO:0000259" key="1">
    <source>
        <dbReference type="Pfam" id="PF13614"/>
    </source>
</evidence>
<dbReference type="GeneID" id="14651321"/>
<reference evidence="2 3" key="1">
    <citation type="journal article" date="2013" name="Genome Announc.">
        <title>Genome of the haloarchaeon Natronomonas moolapensis, a neutrophilic member of a previously haloalkaliphilic genus.</title>
        <authorList>
            <person name="Dyall-Smith M.L."/>
            <person name="Pfeiffer F."/>
            <person name="Oberwinkler T."/>
            <person name="Klee K."/>
            <person name="Rampp M."/>
            <person name="Palm P."/>
            <person name="Gross K."/>
            <person name="Schuster S.C."/>
            <person name="Oesterhelt D."/>
        </authorList>
    </citation>
    <scope>NUCLEOTIDE SEQUENCE [LARGE SCALE GENOMIC DNA]</scope>
    <source>
        <strain evidence="3">DSM 18674 / JCM 14361 / 8.8.11</strain>
    </source>
</reference>
<dbReference type="RefSeq" id="WP_015409461.1">
    <property type="nucleotide sequence ID" value="NC_020388.1"/>
</dbReference>
<accession>M1XR41</accession>
<dbReference type="CDD" id="cd02042">
    <property type="entry name" value="ParAB_family"/>
    <property type="match status" value="1"/>
</dbReference>
<dbReference type="EMBL" id="HF582854">
    <property type="protein sequence ID" value="CCQ36667.1"/>
    <property type="molecule type" value="Genomic_DNA"/>
</dbReference>
<dbReference type="PANTHER" id="PTHR13696">
    <property type="entry name" value="P-LOOP CONTAINING NUCLEOSIDE TRIPHOSPHATE HYDROLASE"/>
    <property type="match status" value="1"/>
</dbReference>
<keyword evidence="3" id="KW-1185">Reference proteome</keyword>
<dbReference type="Pfam" id="PF13614">
    <property type="entry name" value="AAA_31"/>
    <property type="match status" value="1"/>
</dbReference>
<dbReference type="Gene3D" id="3.40.50.300">
    <property type="entry name" value="P-loop containing nucleotide triphosphate hydrolases"/>
    <property type="match status" value="1"/>
</dbReference>
<dbReference type="PANTHER" id="PTHR13696:SF99">
    <property type="entry name" value="COBYRINIC ACID AC-DIAMIDE SYNTHASE"/>
    <property type="match status" value="1"/>
</dbReference>
<name>M1XR41_NATM8</name>